<name>A0A0M0K6N0_9EUKA</name>
<dbReference type="PROSITE" id="PS50330">
    <property type="entry name" value="UIM"/>
    <property type="match status" value="1"/>
</dbReference>
<dbReference type="AlphaFoldDB" id="A0A0M0K6N0"/>
<dbReference type="SMART" id="SM00165">
    <property type="entry name" value="UBA"/>
    <property type="match status" value="1"/>
</dbReference>
<evidence type="ECO:0000256" key="1">
    <source>
        <dbReference type="SAM" id="MobiDB-lite"/>
    </source>
</evidence>
<dbReference type="InterPro" id="IPR004328">
    <property type="entry name" value="BRO1_dom"/>
</dbReference>
<reference evidence="5" key="1">
    <citation type="journal article" date="2015" name="PLoS Genet.">
        <title>Genome Sequence and Transcriptome Analyses of Chrysochromulina tobin: Metabolic Tools for Enhanced Algal Fitness in the Prominent Order Prymnesiales (Haptophyceae).</title>
        <authorList>
            <person name="Hovde B.T."/>
            <person name="Deodato C.R."/>
            <person name="Hunsperger H.M."/>
            <person name="Ryken S.A."/>
            <person name="Yost W."/>
            <person name="Jha R.K."/>
            <person name="Patterson J."/>
            <person name="Monnat R.J. Jr."/>
            <person name="Barlow S.B."/>
            <person name="Starkenburg S.R."/>
            <person name="Cattolico R.A."/>
        </authorList>
    </citation>
    <scope>NUCLEOTIDE SEQUENCE</scope>
    <source>
        <strain evidence="5">CCMP291</strain>
    </source>
</reference>
<dbReference type="EMBL" id="JWZX01001192">
    <property type="protein sequence ID" value="KOO34526.1"/>
    <property type="molecule type" value="Genomic_DNA"/>
</dbReference>
<dbReference type="PROSITE" id="PS50030">
    <property type="entry name" value="UBA"/>
    <property type="match status" value="1"/>
</dbReference>
<gene>
    <name evidence="4" type="ORF">Ctob_013935</name>
</gene>
<dbReference type="Gene3D" id="1.25.40.280">
    <property type="entry name" value="alix/aip1 like domains"/>
    <property type="match status" value="1"/>
</dbReference>
<evidence type="ECO:0000259" key="3">
    <source>
        <dbReference type="PROSITE" id="PS51180"/>
    </source>
</evidence>
<dbReference type="InterPro" id="IPR038499">
    <property type="entry name" value="BRO1_sf"/>
</dbReference>
<feature type="domain" description="UBA" evidence="2">
    <location>
        <begin position="618"/>
        <end position="657"/>
    </location>
</feature>
<sequence length="657" mass="67574">MLHFPIKPAVATSEELGNGLTTVIRTTYGMFAAAALTSDSVAFRRAREAAVGKKKVSNETEAAAMEGALVIYCAMLDRLQEALGTEVREQKAMAFAWTPSWEPSQPKPVRHYDVLAERAPVLFNLAACWSMRGALPPRSDSDAIKAAARHFQLAAGALKAVQDLSPESGLEPTCAPELTDGALSALRALMVAQAQACFCDKAASDSMGAGTQAMLALGAKQLYALAAEAFASLQSSKPHAKLHAWGAAVCVGRKQWYEAEARWQQATDAASANKYGEQQAQLQLGLTAANAALATLGSAQLESPSALSKLSALASKTAATLAGVTKDNQLVYNERVPDAAELPEVAPKVLAKALPVDTLVSAALDAPFPASILRPGEEGSGELVRSWLARLGTEFVMIPLHERGSEAGGMAALADASAPGGSGEAGGAASKETSSGSKAEGSAESSSLSRFFGKSSSSGSGLHSSGSGLGGGADDGHLGTKRDADAKKESKPSLSEMLKAAVGKDKPGSGISVKVKGSKAKGAAAAAALQGSDLDDETALQRALEESLKESGKELYRTVPAPSPRSPSAPMPPPPPSAPPVARPPSRDLLSRNLAASAPPTLPPPPSFEEAAMMPSAATVEALVAKLMAMGFSRDRCLSALRDAKFDVNAAGEALLS</sequence>
<evidence type="ECO:0000259" key="2">
    <source>
        <dbReference type="PROSITE" id="PS50030"/>
    </source>
</evidence>
<dbReference type="InterPro" id="IPR009060">
    <property type="entry name" value="UBA-like_sf"/>
</dbReference>
<dbReference type="InterPro" id="IPR015940">
    <property type="entry name" value="UBA"/>
</dbReference>
<keyword evidence="5" id="KW-1185">Reference proteome</keyword>
<dbReference type="Pfam" id="PF03097">
    <property type="entry name" value="BRO1"/>
    <property type="match status" value="1"/>
</dbReference>
<evidence type="ECO:0000313" key="4">
    <source>
        <dbReference type="EMBL" id="KOO34526.1"/>
    </source>
</evidence>
<dbReference type="PANTHER" id="PTHR23030:SF30">
    <property type="entry name" value="TYROSINE-PROTEIN PHOSPHATASE NON-RECEPTOR TYPE 23"/>
    <property type="match status" value="1"/>
</dbReference>
<dbReference type="CDD" id="cd14270">
    <property type="entry name" value="UBA"/>
    <property type="match status" value="1"/>
</dbReference>
<proteinExistence type="predicted"/>
<dbReference type="GO" id="GO:0043328">
    <property type="term" value="P:protein transport to vacuole involved in ubiquitin-dependent protein catabolic process via the multivesicular body sorting pathway"/>
    <property type="evidence" value="ECO:0007669"/>
    <property type="project" value="TreeGrafter"/>
</dbReference>
<evidence type="ECO:0000313" key="5">
    <source>
        <dbReference type="Proteomes" id="UP000037460"/>
    </source>
</evidence>
<comment type="caution">
    <text evidence="4">The sequence shown here is derived from an EMBL/GenBank/DDBJ whole genome shotgun (WGS) entry which is preliminary data.</text>
</comment>
<feature type="compositionally biased region" description="Basic and acidic residues" evidence="1">
    <location>
        <begin position="543"/>
        <end position="556"/>
    </location>
</feature>
<feature type="domain" description="BRO1" evidence="3">
    <location>
        <begin position="1"/>
        <end position="386"/>
    </location>
</feature>
<feature type="compositionally biased region" description="Low complexity" evidence="1">
    <location>
        <begin position="512"/>
        <end position="528"/>
    </location>
</feature>
<feature type="compositionally biased region" description="Basic and acidic residues" evidence="1">
    <location>
        <begin position="474"/>
        <end position="491"/>
    </location>
</feature>
<dbReference type="GO" id="GO:0005768">
    <property type="term" value="C:endosome"/>
    <property type="evidence" value="ECO:0007669"/>
    <property type="project" value="TreeGrafter"/>
</dbReference>
<feature type="region of interest" description="Disordered" evidence="1">
    <location>
        <begin position="413"/>
        <end position="610"/>
    </location>
</feature>
<feature type="compositionally biased region" description="Low complexity" evidence="1">
    <location>
        <begin position="427"/>
        <end position="466"/>
    </location>
</feature>
<dbReference type="OrthoDB" id="2141925at2759"/>
<dbReference type="SMART" id="SM01041">
    <property type="entry name" value="BRO1"/>
    <property type="match status" value="1"/>
</dbReference>
<organism evidence="4 5">
    <name type="scientific">Chrysochromulina tobinii</name>
    <dbReference type="NCBI Taxonomy" id="1460289"/>
    <lineage>
        <taxon>Eukaryota</taxon>
        <taxon>Haptista</taxon>
        <taxon>Haptophyta</taxon>
        <taxon>Prymnesiophyceae</taxon>
        <taxon>Prymnesiales</taxon>
        <taxon>Chrysochromulinaceae</taxon>
        <taxon>Chrysochromulina</taxon>
    </lineage>
</organism>
<dbReference type="PANTHER" id="PTHR23030">
    <property type="entry name" value="PCD6 INTERACTING PROTEIN-RELATED"/>
    <property type="match status" value="1"/>
</dbReference>
<accession>A0A0M0K6N0</accession>
<dbReference type="PROSITE" id="PS51180">
    <property type="entry name" value="BRO1"/>
    <property type="match status" value="1"/>
</dbReference>
<feature type="compositionally biased region" description="Pro residues" evidence="1">
    <location>
        <begin position="561"/>
        <end position="583"/>
    </location>
</feature>
<protein>
    <submittedName>
        <fullName evidence="4">Ph signal transduction protein</fullName>
    </submittedName>
</protein>
<dbReference type="SUPFAM" id="SSF46934">
    <property type="entry name" value="UBA-like"/>
    <property type="match status" value="1"/>
</dbReference>
<dbReference type="InterPro" id="IPR003903">
    <property type="entry name" value="UIM_dom"/>
</dbReference>
<dbReference type="Proteomes" id="UP000037460">
    <property type="component" value="Unassembled WGS sequence"/>
</dbReference>
<dbReference type="Gene3D" id="1.10.8.10">
    <property type="entry name" value="DNA helicase RuvA subunit, C-terminal domain"/>
    <property type="match status" value="1"/>
</dbReference>